<name>A0A080M814_9PROT</name>
<accession>A0A080M814</accession>
<dbReference type="InterPro" id="IPR008311">
    <property type="entry name" value="UCP028101"/>
</dbReference>
<evidence type="ECO:0000256" key="1">
    <source>
        <dbReference type="SAM" id="MobiDB-lite"/>
    </source>
</evidence>
<keyword evidence="3" id="KW-1185">Reference proteome</keyword>
<evidence type="ECO:0000313" key="3">
    <source>
        <dbReference type="Proteomes" id="UP000021315"/>
    </source>
</evidence>
<gene>
    <name evidence="2" type="ORF">AW06_001442</name>
</gene>
<feature type="region of interest" description="Disordered" evidence="1">
    <location>
        <begin position="1"/>
        <end position="35"/>
    </location>
</feature>
<dbReference type="EMBL" id="JDST02000026">
    <property type="protein sequence ID" value="KFB77447.1"/>
    <property type="molecule type" value="Genomic_DNA"/>
</dbReference>
<dbReference type="Pfam" id="PF07433">
    <property type="entry name" value="DUF1513"/>
    <property type="match status" value="1"/>
</dbReference>
<dbReference type="AlphaFoldDB" id="A0A080M814"/>
<protein>
    <submittedName>
        <fullName evidence="2">Uncharacterized protein</fullName>
    </submittedName>
</protein>
<comment type="caution">
    <text evidence="2">The sequence shown here is derived from an EMBL/GenBank/DDBJ whole genome shotgun (WGS) entry which is preliminary data.</text>
</comment>
<dbReference type="Proteomes" id="UP000021315">
    <property type="component" value="Unassembled WGS sequence"/>
</dbReference>
<sequence length="157" mass="17244">MAGRRQYRAKKDEIQSEFGRPRKIGGGMAQGGDALECRPPGALPESLRRQMHALRANCARQVGIVVDQHRDPLETLSHRHHGACEGSVRDRRTLQKLDEWDTHGIDPHPLALDAAGPLIVANGGAPRTLADQKYDLQHMESSLVRLDTASGSLLEFG</sequence>
<dbReference type="STRING" id="1453999.AW06_001442"/>
<organism evidence="2 3">
    <name type="scientific">Candidatus Accumulibacter cognatus</name>
    <dbReference type="NCBI Taxonomy" id="2954383"/>
    <lineage>
        <taxon>Bacteria</taxon>
        <taxon>Pseudomonadati</taxon>
        <taxon>Pseudomonadota</taxon>
        <taxon>Betaproteobacteria</taxon>
        <taxon>Candidatus Accumulibacter</taxon>
    </lineage>
</organism>
<reference evidence="2" key="1">
    <citation type="submission" date="2014-02" db="EMBL/GenBank/DDBJ databases">
        <title>Expanding our view of genomic diversity in Candidatus Accumulibacter clades.</title>
        <authorList>
            <person name="Skennerton C.T."/>
            <person name="Barr J.J."/>
            <person name="Slater F.R."/>
            <person name="Bond P.L."/>
            <person name="Tyson G.W."/>
        </authorList>
    </citation>
    <scope>NUCLEOTIDE SEQUENCE [LARGE SCALE GENOMIC DNA]</scope>
</reference>
<proteinExistence type="predicted"/>
<evidence type="ECO:0000313" key="2">
    <source>
        <dbReference type="EMBL" id="KFB77447.1"/>
    </source>
</evidence>